<keyword evidence="6" id="KW-1185">Reference proteome</keyword>
<comment type="pathway">
    <text evidence="1">Glycan metabolism; pectin degradation; 2-dehydro-3-deoxy-D-gluconate from pectin: step 1/5.</text>
</comment>
<dbReference type="InterPro" id="IPR011050">
    <property type="entry name" value="Pectin_lyase_fold/virulence"/>
</dbReference>
<protein>
    <recommendedName>
        <fullName evidence="4">Pectinesterase catalytic domain-containing protein</fullName>
    </recommendedName>
</protein>
<dbReference type="PANTHER" id="PTHR31707">
    <property type="entry name" value="PECTINESTERASE"/>
    <property type="match status" value="1"/>
</dbReference>
<sequence>MYVVYWCRVNAFQDTLYAHSGRQFYREFYITGWFISGNAAAVFQFCQIEARKPLVGQSNMITAQKREDNHQKLGFSIHKCNVMATLDLTPLKGMVKTYMGRPWDVLLRVVFMESFLDDLIDSAGWFPWNDDKALLSTLFYGENENKGPGADTKNRVNWEGFNIITDPNEEAKFTVGTLLSRVEWLKLHMFHMKNFSYLCNVVN</sequence>
<dbReference type="Proteomes" id="UP001642260">
    <property type="component" value="Unassembled WGS sequence"/>
</dbReference>
<evidence type="ECO:0000256" key="1">
    <source>
        <dbReference type="ARBA" id="ARBA00005184"/>
    </source>
</evidence>
<dbReference type="Pfam" id="PF01095">
    <property type="entry name" value="Pectinesterase"/>
    <property type="match status" value="1"/>
</dbReference>
<dbReference type="EMBL" id="CAKOAT010076600">
    <property type="protein sequence ID" value="CAH8313132.1"/>
    <property type="molecule type" value="Genomic_DNA"/>
</dbReference>
<evidence type="ECO:0000256" key="2">
    <source>
        <dbReference type="ARBA" id="ARBA00022801"/>
    </source>
</evidence>
<dbReference type="GO" id="GO:0016787">
    <property type="term" value="F:hydrolase activity"/>
    <property type="evidence" value="ECO:0007669"/>
    <property type="project" value="UniProtKB-KW"/>
</dbReference>
<keyword evidence="3" id="KW-0063">Aspartyl esterase</keyword>
<evidence type="ECO:0000313" key="5">
    <source>
        <dbReference type="EMBL" id="CAH8313132.1"/>
    </source>
</evidence>
<proteinExistence type="predicted"/>
<dbReference type="InterPro" id="IPR012334">
    <property type="entry name" value="Pectin_lyas_fold"/>
</dbReference>
<evidence type="ECO:0000313" key="6">
    <source>
        <dbReference type="Proteomes" id="UP001642260"/>
    </source>
</evidence>
<reference evidence="5 6" key="1">
    <citation type="submission" date="2022-03" db="EMBL/GenBank/DDBJ databases">
        <authorList>
            <person name="Macdonald S."/>
            <person name="Ahmed S."/>
            <person name="Newling K."/>
        </authorList>
    </citation>
    <scope>NUCLEOTIDE SEQUENCE [LARGE SCALE GENOMIC DNA]</scope>
</reference>
<accession>A0ABC8J646</accession>
<dbReference type="Gene3D" id="2.160.20.10">
    <property type="entry name" value="Single-stranded right-handed beta-helix, Pectin lyase-like"/>
    <property type="match status" value="1"/>
</dbReference>
<dbReference type="SUPFAM" id="SSF51126">
    <property type="entry name" value="Pectin lyase-like"/>
    <property type="match status" value="1"/>
</dbReference>
<evidence type="ECO:0000259" key="4">
    <source>
        <dbReference type="Pfam" id="PF01095"/>
    </source>
</evidence>
<comment type="caution">
    <text evidence="5">The sequence shown here is derived from an EMBL/GenBank/DDBJ whole genome shotgun (WGS) entry which is preliminary data.</text>
</comment>
<feature type="domain" description="Pectinesterase catalytic" evidence="4">
    <location>
        <begin position="3"/>
        <end position="179"/>
    </location>
</feature>
<name>A0ABC8J646_ERUVS</name>
<dbReference type="AlphaFoldDB" id="A0ABC8J646"/>
<organism evidence="5 6">
    <name type="scientific">Eruca vesicaria subsp. sativa</name>
    <name type="common">Garden rocket</name>
    <name type="synonym">Eruca sativa</name>
    <dbReference type="NCBI Taxonomy" id="29727"/>
    <lineage>
        <taxon>Eukaryota</taxon>
        <taxon>Viridiplantae</taxon>
        <taxon>Streptophyta</taxon>
        <taxon>Embryophyta</taxon>
        <taxon>Tracheophyta</taxon>
        <taxon>Spermatophyta</taxon>
        <taxon>Magnoliopsida</taxon>
        <taxon>eudicotyledons</taxon>
        <taxon>Gunneridae</taxon>
        <taxon>Pentapetalae</taxon>
        <taxon>rosids</taxon>
        <taxon>malvids</taxon>
        <taxon>Brassicales</taxon>
        <taxon>Brassicaceae</taxon>
        <taxon>Brassiceae</taxon>
        <taxon>Eruca</taxon>
    </lineage>
</organism>
<dbReference type="InterPro" id="IPR000070">
    <property type="entry name" value="Pectinesterase_cat"/>
</dbReference>
<gene>
    <name evidence="5" type="ORF">ERUC_LOCUS6556</name>
</gene>
<keyword evidence="2" id="KW-0378">Hydrolase</keyword>
<evidence type="ECO:0000256" key="3">
    <source>
        <dbReference type="ARBA" id="ARBA00023085"/>
    </source>
</evidence>